<dbReference type="Pfam" id="PF13568">
    <property type="entry name" value="OMP_b-brl_2"/>
    <property type="match status" value="1"/>
</dbReference>
<accession>A0A1I4TKT0</accession>
<dbReference type="OrthoDB" id="1467485at2"/>
<proteinExistence type="predicted"/>
<dbReference type="RefSeq" id="WP_092906323.1">
    <property type="nucleotide sequence ID" value="NZ_FOUZ01000002.1"/>
</dbReference>
<evidence type="ECO:0000256" key="1">
    <source>
        <dbReference type="SAM" id="SignalP"/>
    </source>
</evidence>
<gene>
    <name evidence="3" type="ORF">SAMN05421738_102246</name>
</gene>
<dbReference type="InterPro" id="IPR011250">
    <property type="entry name" value="OMP/PagP_B-barrel"/>
</dbReference>
<dbReference type="Gene3D" id="2.40.160.20">
    <property type="match status" value="1"/>
</dbReference>
<keyword evidence="1" id="KW-0732">Signal</keyword>
<evidence type="ECO:0000313" key="3">
    <source>
        <dbReference type="EMBL" id="SFM77342.1"/>
    </source>
</evidence>
<dbReference type="Proteomes" id="UP000199149">
    <property type="component" value="Unassembled WGS sequence"/>
</dbReference>
<organism evidence="3 4">
    <name type="scientific">Algoriella xinjiangensis</name>
    <dbReference type="NCBI Taxonomy" id="684065"/>
    <lineage>
        <taxon>Bacteria</taxon>
        <taxon>Pseudomonadati</taxon>
        <taxon>Bacteroidota</taxon>
        <taxon>Flavobacteriia</taxon>
        <taxon>Flavobacteriales</taxon>
        <taxon>Weeksellaceae</taxon>
        <taxon>Algoriella</taxon>
    </lineage>
</organism>
<feature type="domain" description="Outer membrane protein beta-barrel" evidence="2">
    <location>
        <begin position="27"/>
        <end position="236"/>
    </location>
</feature>
<dbReference type="InterPro" id="IPR025665">
    <property type="entry name" value="Beta-barrel_OMP_2"/>
</dbReference>
<keyword evidence="4" id="KW-1185">Reference proteome</keyword>
<evidence type="ECO:0000259" key="2">
    <source>
        <dbReference type="Pfam" id="PF13568"/>
    </source>
</evidence>
<evidence type="ECO:0000313" key="4">
    <source>
        <dbReference type="Proteomes" id="UP000199149"/>
    </source>
</evidence>
<protein>
    <submittedName>
        <fullName evidence="3">Outer membrane protein beta-barrel domain-containing protein</fullName>
    </submittedName>
</protein>
<dbReference type="SUPFAM" id="SSF56925">
    <property type="entry name" value="OMPA-like"/>
    <property type="match status" value="1"/>
</dbReference>
<dbReference type="EMBL" id="FOUZ01000002">
    <property type="protein sequence ID" value="SFM77342.1"/>
    <property type="molecule type" value="Genomic_DNA"/>
</dbReference>
<dbReference type="AlphaFoldDB" id="A0A1I4TKT0"/>
<reference evidence="4" key="1">
    <citation type="submission" date="2016-10" db="EMBL/GenBank/DDBJ databases">
        <authorList>
            <person name="Varghese N."/>
            <person name="Submissions S."/>
        </authorList>
    </citation>
    <scope>NUCLEOTIDE SEQUENCE [LARGE SCALE GENOMIC DNA]</scope>
    <source>
        <strain evidence="4">XJ109</strain>
    </source>
</reference>
<sequence>MRKNLLIALSFAVASIANAQFRPNNDRSENRTETDQKKFSFGYFLGTNMMSYKIVPKAQDNPLPGAPQTPDDDGVNQYGLVYLDQESKAGFSVGLIARMRVNDHIDVKVEPGLHFAQRILHFRNAPLAVPNPDGTYEESLEDTNVKREVKSTYIEIPLLLNFHGDRWFNTRPYIQGGLGYAMNLQSNEDKEDDNATGLFRTTTNNFNWQAEIGIEIYFKRFKLTPALKGMFFFNNELVPDKETTAPYWAGSLNSLSTRALVFSLKFE</sequence>
<name>A0A1I4TKT0_9FLAO</name>
<dbReference type="STRING" id="684065.SAMN05421738_102246"/>
<feature type="signal peptide" evidence="1">
    <location>
        <begin position="1"/>
        <end position="19"/>
    </location>
</feature>
<feature type="chain" id="PRO_5011601353" evidence="1">
    <location>
        <begin position="20"/>
        <end position="267"/>
    </location>
</feature>